<dbReference type="EMBL" id="CDMY01000381">
    <property type="protein sequence ID" value="CEM07937.1"/>
    <property type="molecule type" value="Genomic_DNA"/>
</dbReference>
<protein>
    <submittedName>
        <fullName evidence="1">Uncharacterized protein</fullName>
    </submittedName>
</protein>
<proteinExistence type="predicted"/>
<sequence>MPDTDVKKEIRRRLDREVDLNLQMGGLVREDLRSRLESYDSMAIVTSLLTGFAFAAVTNIDSDKLHDGACAGVRTETFIRYTHS</sequence>
<accession>A0A0G4F697</accession>
<evidence type="ECO:0000313" key="1">
    <source>
        <dbReference type="EMBL" id="CEM07937.1"/>
    </source>
</evidence>
<name>A0A0G4F697_VITBC</name>
<gene>
    <name evidence="1" type="ORF">Vbra_244</name>
</gene>
<dbReference type="AlphaFoldDB" id="A0A0G4F697"/>
<evidence type="ECO:0000313" key="2">
    <source>
        <dbReference type="Proteomes" id="UP000041254"/>
    </source>
</evidence>
<dbReference type="InParanoid" id="A0A0G4F697"/>
<reference evidence="1 2" key="1">
    <citation type="submission" date="2014-11" db="EMBL/GenBank/DDBJ databases">
        <authorList>
            <person name="Zhu J."/>
            <person name="Qi W."/>
            <person name="Song R."/>
        </authorList>
    </citation>
    <scope>NUCLEOTIDE SEQUENCE [LARGE SCALE GENOMIC DNA]</scope>
</reference>
<keyword evidence="2" id="KW-1185">Reference proteome</keyword>
<organism evidence="1 2">
    <name type="scientific">Vitrella brassicaformis (strain CCMP3155)</name>
    <dbReference type="NCBI Taxonomy" id="1169540"/>
    <lineage>
        <taxon>Eukaryota</taxon>
        <taxon>Sar</taxon>
        <taxon>Alveolata</taxon>
        <taxon>Colpodellida</taxon>
        <taxon>Vitrellaceae</taxon>
        <taxon>Vitrella</taxon>
    </lineage>
</organism>
<dbReference type="VEuPathDB" id="CryptoDB:Vbra_244"/>
<dbReference type="Proteomes" id="UP000041254">
    <property type="component" value="Unassembled WGS sequence"/>
</dbReference>